<dbReference type="RefSeq" id="WP_035940863.1">
    <property type="nucleotide sequence ID" value="NZ_AVPL01000130.1"/>
</dbReference>
<reference evidence="2 3" key="1">
    <citation type="submission" date="2013-08" db="EMBL/GenBank/DDBJ databases">
        <title>The genome sequence of Knoellia aerolata.</title>
        <authorList>
            <person name="Zhu W."/>
            <person name="Wang G."/>
        </authorList>
    </citation>
    <scope>NUCLEOTIDE SEQUENCE [LARGE SCALE GENOMIC DNA]</scope>
    <source>
        <strain evidence="2 3">DSM 18566</strain>
    </source>
</reference>
<feature type="domain" description="Serine aminopeptidase S33" evidence="1">
    <location>
        <begin position="26"/>
        <end position="290"/>
    </location>
</feature>
<evidence type="ECO:0000313" key="2">
    <source>
        <dbReference type="EMBL" id="KGN35475.1"/>
    </source>
</evidence>
<dbReference type="AlphaFoldDB" id="A0A0A0JDP3"/>
<dbReference type="GO" id="GO:0016787">
    <property type="term" value="F:hydrolase activity"/>
    <property type="evidence" value="ECO:0007669"/>
    <property type="project" value="UniProtKB-KW"/>
</dbReference>
<evidence type="ECO:0000313" key="3">
    <source>
        <dbReference type="Proteomes" id="UP000030013"/>
    </source>
</evidence>
<dbReference type="PANTHER" id="PTHR11614">
    <property type="entry name" value="PHOSPHOLIPASE-RELATED"/>
    <property type="match status" value="1"/>
</dbReference>
<gene>
    <name evidence="2" type="ORF">N801_02360</name>
</gene>
<proteinExistence type="predicted"/>
<dbReference type="SUPFAM" id="SSF53474">
    <property type="entry name" value="alpha/beta-Hydrolases"/>
    <property type="match status" value="1"/>
</dbReference>
<dbReference type="Pfam" id="PF12146">
    <property type="entry name" value="Hydrolase_4"/>
    <property type="match status" value="1"/>
</dbReference>
<dbReference type="InterPro" id="IPR051044">
    <property type="entry name" value="MAG_DAG_Lipase"/>
</dbReference>
<protein>
    <submittedName>
        <fullName evidence="2">Alpha/beta hydrolase</fullName>
    </submittedName>
</protein>
<dbReference type="EMBL" id="AVPL01000130">
    <property type="protein sequence ID" value="KGN35475.1"/>
    <property type="molecule type" value="Genomic_DNA"/>
</dbReference>
<accession>A0A0A0JDP3</accession>
<keyword evidence="3" id="KW-1185">Reference proteome</keyword>
<dbReference type="OrthoDB" id="9806902at2"/>
<dbReference type="eggNOG" id="COG2267">
    <property type="taxonomic scope" value="Bacteria"/>
</dbReference>
<dbReference type="InterPro" id="IPR029058">
    <property type="entry name" value="AB_hydrolase_fold"/>
</dbReference>
<evidence type="ECO:0000259" key="1">
    <source>
        <dbReference type="Pfam" id="PF12146"/>
    </source>
</evidence>
<name>A0A0A0JDP3_9MICO</name>
<sequence>MQSSTLAISAADGTPLHTYRWLPDGPPRAVVQIAHGMAEHAARYERFAQALTDAGYAVYANDHRGHGQTSGPDAHGYFADRDGWDTVVADMGAVTEFAQAEHPGVPVVLFGHSMGSFLSRSYAARHGARLAGLVLSGTAGDPGRLAAVGRRVAGAQARLRGRKHLSGLMNTLTFGQYNSAFKPNRTEFDWLSRDEAEVDKYIADPLCGNVFTTSFYADLLGGLQQINRPAAYAAVPRDLPVLVVSGSLDPLSANGKGPREVAEAYRSAGVSDVTMTIYPDARHELLNETNRDEVTADVLAWLDERLPVRD</sequence>
<keyword evidence="2" id="KW-0378">Hydrolase</keyword>
<organism evidence="2 3">
    <name type="scientific">Knoellia aerolata DSM 18566</name>
    <dbReference type="NCBI Taxonomy" id="1385519"/>
    <lineage>
        <taxon>Bacteria</taxon>
        <taxon>Bacillati</taxon>
        <taxon>Actinomycetota</taxon>
        <taxon>Actinomycetes</taxon>
        <taxon>Micrococcales</taxon>
        <taxon>Intrasporangiaceae</taxon>
        <taxon>Knoellia</taxon>
    </lineage>
</organism>
<dbReference type="STRING" id="1385519.N801_02360"/>
<dbReference type="Proteomes" id="UP000030013">
    <property type="component" value="Unassembled WGS sequence"/>
</dbReference>
<comment type="caution">
    <text evidence="2">The sequence shown here is derived from an EMBL/GenBank/DDBJ whole genome shotgun (WGS) entry which is preliminary data.</text>
</comment>
<dbReference type="Gene3D" id="3.40.50.1820">
    <property type="entry name" value="alpha/beta hydrolase"/>
    <property type="match status" value="1"/>
</dbReference>
<dbReference type="InterPro" id="IPR022742">
    <property type="entry name" value="Hydrolase_4"/>
</dbReference>